<organism evidence="4 5">
    <name type="scientific">Actinokineospora terrae</name>
    <dbReference type="NCBI Taxonomy" id="155974"/>
    <lineage>
        <taxon>Bacteria</taxon>
        <taxon>Bacillati</taxon>
        <taxon>Actinomycetota</taxon>
        <taxon>Actinomycetes</taxon>
        <taxon>Pseudonocardiales</taxon>
        <taxon>Pseudonocardiaceae</taxon>
        <taxon>Actinokineospora</taxon>
    </lineage>
</organism>
<dbReference type="Proteomes" id="UP000199051">
    <property type="component" value="Unassembled WGS sequence"/>
</dbReference>
<dbReference type="Gene3D" id="1.10.10.60">
    <property type="entry name" value="Homeodomain-like"/>
    <property type="match status" value="1"/>
</dbReference>
<proteinExistence type="predicted"/>
<dbReference type="InterPro" id="IPR009057">
    <property type="entry name" value="Homeodomain-like_sf"/>
</dbReference>
<keyword evidence="5" id="KW-1185">Reference proteome</keyword>
<evidence type="ECO:0000256" key="2">
    <source>
        <dbReference type="PROSITE-ProRule" id="PRU00335"/>
    </source>
</evidence>
<dbReference type="STRING" id="155974.SAMN04487818_107267"/>
<dbReference type="EMBL" id="FOGI01000007">
    <property type="protein sequence ID" value="SES09293.1"/>
    <property type="molecule type" value="Genomic_DNA"/>
</dbReference>
<dbReference type="SUPFAM" id="SSF46689">
    <property type="entry name" value="Homeodomain-like"/>
    <property type="match status" value="1"/>
</dbReference>
<dbReference type="Pfam" id="PF00440">
    <property type="entry name" value="TetR_N"/>
    <property type="match status" value="1"/>
</dbReference>
<accession>A0A1H9UJT5</accession>
<dbReference type="PRINTS" id="PR00455">
    <property type="entry name" value="HTHTETR"/>
</dbReference>
<protein>
    <submittedName>
        <fullName evidence="4">Transcriptional regulator, TetR family</fullName>
    </submittedName>
</protein>
<dbReference type="InterPro" id="IPR050109">
    <property type="entry name" value="HTH-type_TetR-like_transc_reg"/>
</dbReference>
<feature type="domain" description="HTH tetR-type" evidence="3">
    <location>
        <begin position="12"/>
        <end position="72"/>
    </location>
</feature>
<dbReference type="AlphaFoldDB" id="A0A1H9UJT5"/>
<dbReference type="PANTHER" id="PTHR30055:SF153">
    <property type="entry name" value="HTH-TYPE TRANSCRIPTIONAL REPRESSOR RV3405C"/>
    <property type="match status" value="1"/>
</dbReference>
<dbReference type="GO" id="GO:0000976">
    <property type="term" value="F:transcription cis-regulatory region binding"/>
    <property type="evidence" value="ECO:0007669"/>
    <property type="project" value="TreeGrafter"/>
</dbReference>
<reference evidence="5" key="1">
    <citation type="submission" date="2016-10" db="EMBL/GenBank/DDBJ databases">
        <authorList>
            <person name="Varghese N."/>
            <person name="Submissions S."/>
        </authorList>
    </citation>
    <scope>NUCLEOTIDE SEQUENCE [LARGE SCALE GENOMIC DNA]</scope>
    <source>
        <strain evidence="5">DSM 44260</strain>
    </source>
</reference>
<dbReference type="PANTHER" id="PTHR30055">
    <property type="entry name" value="HTH-TYPE TRANSCRIPTIONAL REGULATOR RUTR"/>
    <property type="match status" value="1"/>
</dbReference>
<dbReference type="RefSeq" id="WP_092779609.1">
    <property type="nucleotide sequence ID" value="NZ_FOGI01000007.1"/>
</dbReference>
<name>A0A1H9UJT5_9PSEU</name>
<dbReference type="PROSITE" id="PS50977">
    <property type="entry name" value="HTH_TETR_2"/>
    <property type="match status" value="1"/>
</dbReference>
<evidence type="ECO:0000256" key="1">
    <source>
        <dbReference type="ARBA" id="ARBA00023125"/>
    </source>
</evidence>
<evidence type="ECO:0000259" key="3">
    <source>
        <dbReference type="PROSITE" id="PS50977"/>
    </source>
</evidence>
<dbReference type="GO" id="GO:0003700">
    <property type="term" value="F:DNA-binding transcription factor activity"/>
    <property type="evidence" value="ECO:0007669"/>
    <property type="project" value="TreeGrafter"/>
</dbReference>
<evidence type="ECO:0000313" key="4">
    <source>
        <dbReference type="EMBL" id="SES09293.1"/>
    </source>
</evidence>
<sequence length="201" mass="21483">MTVKRHMASPSRVDDDVLLDAARDCVLARGVRRTTLTDVARGAGVSRMTLYRRFPDVRSLLAALMTREFGALLASTNHGADGSHARARLVAGAVAGVRAIVADPLMRSVLDRDGELVLPYVVQRLGSTQYIAEQFLLARLLAGHADGSVRAGDPAVQARALLLVVQSFVLSHGPATTDLDPAALFDELAHLLDASLRPEPT</sequence>
<gene>
    <name evidence="4" type="ORF">SAMN04487818_107267</name>
</gene>
<feature type="DNA-binding region" description="H-T-H motif" evidence="2">
    <location>
        <begin position="35"/>
        <end position="54"/>
    </location>
</feature>
<dbReference type="Gene3D" id="1.10.357.10">
    <property type="entry name" value="Tetracycline Repressor, domain 2"/>
    <property type="match status" value="1"/>
</dbReference>
<dbReference type="InterPro" id="IPR001647">
    <property type="entry name" value="HTH_TetR"/>
</dbReference>
<keyword evidence="1 2" id="KW-0238">DNA-binding</keyword>
<evidence type="ECO:0000313" key="5">
    <source>
        <dbReference type="Proteomes" id="UP000199051"/>
    </source>
</evidence>